<dbReference type="Proteomes" id="UP000316008">
    <property type="component" value="Unassembled WGS sequence"/>
</dbReference>
<gene>
    <name evidence="1" type="ORF">FO442_17215</name>
</gene>
<dbReference type="AlphaFoldDB" id="A0A556MIQ2"/>
<evidence type="ECO:0000313" key="2">
    <source>
        <dbReference type="Proteomes" id="UP000316008"/>
    </source>
</evidence>
<name>A0A556MIQ2_9FLAO</name>
<comment type="caution">
    <text evidence="1">The sequence shown here is derived from an EMBL/GenBank/DDBJ whole genome shotgun (WGS) entry which is preliminary data.</text>
</comment>
<reference evidence="1 2" key="1">
    <citation type="submission" date="2019-07" db="EMBL/GenBank/DDBJ databases">
        <authorList>
            <person name="Huq M.A."/>
        </authorList>
    </citation>
    <scope>NUCLEOTIDE SEQUENCE [LARGE SCALE GENOMIC DNA]</scope>
    <source>
        <strain evidence="1 2">MAH-3</strain>
    </source>
</reference>
<keyword evidence="2" id="KW-1185">Reference proteome</keyword>
<protein>
    <submittedName>
        <fullName evidence="1">Acyl transferase</fullName>
    </submittedName>
</protein>
<keyword evidence="1" id="KW-0808">Transferase</keyword>
<dbReference type="EMBL" id="VLPL01000011">
    <property type="protein sequence ID" value="TSJ39794.1"/>
    <property type="molecule type" value="Genomic_DNA"/>
</dbReference>
<dbReference type="RefSeq" id="WP_144334462.1">
    <property type="nucleotide sequence ID" value="NZ_VLPL01000011.1"/>
</dbReference>
<proteinExistence type="predicted"/>
<dbReference type="OrthoDB" id="182577at2"/>
<evidence type="ECO:0000313" key="1">
    <source>
        <dbReference type="EMBL" id="TSJ39794.1"/>
    </source>
</evidence>
<sequence length="324" mass="36462">MQALIDRIFSIQTESDFNLCALEVYRFQKEHVPVYKTFLELINRPEPTHYSEIPHLPIAFFKTHQIIAEGRSVQQIFKSSGTTGMVRSTHYVADVSIYERSFVPTYGQFLGKLEEQIIFALLPNYVSQGESSLVYMVDKLIEKTGDSLSGYYLDSPGTLLAAISEGRKTGKKLVLFGVSYALLDLAEMQPDLHDVTVIETGGMKGKRKEMTKDEMHRELVTGFGCEYIASEYGMCELLSQAYSDRNGVFELPSWMKISLREVNDPFGLVGPDKTGGVNVMDLANIYSCAFIETQDLGRIEQGKLRLMGRFDHSDIRGCNLLVAE</sequence>
<accession>A0A556MIQ2</accession>
<organism evidence="1 2">
    <name type="scientific">Fluviicola chungangensis</name>
    <dbReference type="NCBI Taxonomy" id="2597671"/>
    <lineage>
        <taxon>Bacteria</taxon>
        <taxon>Pseudomonadati</taxon>
        <taxon>Bacteroidota</taxon>
        <taxon>Flavobacteriia</taxon>
        <taxon>Flavobacteriales</taxon>
        <taxon>Crocinitomicaceae</taxon>
        <taxon>Fluviicola</taxon>
    </lineage>
</organism>
<dbReference type="GO" id="GO:0016740">
    <property type="term" value="F:transferase activity"/>
    <property type="evidence" value="ECO:0007669"/>
    <property type="project" value="UniProtKB-KW"/>
</dbReference>